<evidence type="ECO:0000256" key="2">
    <source>
        <dbReference type="ARBA" id="ARBA00007236"/>
    </source>
</evidence>
<dbReference type="InterPro" id="IPR020440">
    <property type="entry name" value="IL-17_chr"/>
</dbReference>
<evidence type="ECO:0000313" key="6">
    <source>
        <dbReference type="Ensembl" id="ENSSPAP00000001802.1"/>
    </source>
</evidence>
<dbReference type="Gene3D" id="2.10.90.10">
    <property type="entry name" value="Cystine-knot cytokines"/>
    <property type="match status" value="1"/>
</dbReference>
<dbReference type="GO" id="GO:0005125">
    <property type="term" value="F:cytokine activity"/>
    <property type="evidence" value="ECO:0007669"/>
    <property type="project" value="UniProtKB-KW"/>
</dbReference>
<dbReference type="AlphaFoldDB" id="A0A3B4ZJJ5"/>
<accession>A0A3B4ZJJ5</accession>
<dbReference type="GeneTree" id="ENSGT00940000170707"/>
<evidence type="ECO:0000256" key="1">
    <source>
        <dbReference type="ARBA" id="ARBA00004613"/>
    </source>
</evidence>
<proteinExistence type="inferred from homology"/>
<dbReference type="STRING" id="144197.ENSSPAP00000001802"/>
<name>A0A3B4ZJJ5_9TELE</name>
<keyword evidence="3" id="KW-0202">Cytokine</keyword>
<keyword evidence="5" id="KW-0732">Signal</keyword>
<keyword evidence="4" id="KW-0964">Secreted</keyword>
<dbReference type="SUPFAM" id="SSF57501">
    <property type="entry name" value="Cystine-knot cytokines"/>
    <property type="match status" value="1"/>
</dbReference>
<evidence type="ECO:0000256" key="3">
    <source>
        <dbReference type="ARBA" id="ARBA00022514"/>
    </source>
</evidence>
<dbReference type="PRINTS" id="PR01932">
    <property type="entry name" value="INTRLEUKIN17"/>
</dbReference>
<dbReference type="GO" id="GO:0005615">
    <property type="term" value="C:extracellular space"/>
    <property type="evidence" value="ECO:0007669"/>
    <property type="project" value="UniProtKB-KW"/>
</dbReference>
<comment type="subcellular location">
    <subcellularLocation>
        <location evidence="1">Secreted</location>
    </subcellularLocation>
</comment>
<reference evidence="6" key="1">
    <citation type="submission" date="2023-09" db="UniProtKB">
        <authorList>
            <consortium name="Ensembl"/>
        </authorList>
    </citation>
    <scope>IDENTIFICATION</scope>
</reference>
<evidence type="ECO:0000256" key="4">
    <source>
        <dbReference type="ARBA" id="ARBA00022525"/>
    </source>
</evidence>
<dbReference type="InterPro" id="IPR010345">
    <property type="entry name" value="IL-17_fam"/>
</dbReference>
<dbReference type="GO" id="GO:0006954">
    <property type="term" value="P:inflammatory response"/>
    <property type="evidence" value="ECO:0007669"/>
    <property type="project" value="InterPro"/>
</dbReference>
<protein>
    <submittedName>
        <fullName evidence="6">Interleukin-17C-like</fullName>
    </submittedName>
</protein>
<comment type="similarity">
    <text evidence="2">Belongs to the IL-17 family.</text>
</comment>
<dbReference type="Pfam" id="PF06083">
    <property type="entry name" value="IL17"/>
    <property type="match status" value="1"/>
</dbReference>
<dbReference type="Ensembl" id="ENSSPAT00000001835.1">
    <property type="protein sequence ID" value="ENSSPAP00000001802.1"/>
    <property type="gene ID" value="ENSSPAG00000001399.1"/>
</dbReference>
<sequence length="194" mass="21278">MKQVSGTVPVLGSPVPGPRSPVLLHHLRMSPPQILVLALFLVPVWSNKMFRCYNETELLGAAERKLRSHYPQPAEPSAAAARGAELPCPLQLYQQPASTELSARSVSPWTYVLKTLKDHFPSSYMEASCLCSGCILVQKDGSAFQSFDYNSLTVKQSRVFLRRQRCSDGSGYYLTPVTVEVAVGCTCVRANSSP</sequence>
<dbReference type="InterPro" id="IPR029034">
    <property type="entry name" value="Cystine-knot_cytokine"/>
</dbReference>
<evidence type="ECO:0000256" key="5">
    <source>
        <dbReference type="ARBA" id="ARBA00022729"/>
    </source>
</evidence>
<organism evidence="6">
    <name type="scientific">Stegastes partitus</name>
    <name type="common">bicolor damselfish</name>
    <dbReference type="NCBI Taxonomy" id="144197"/>
    <lineage>
        <taxon>Eukaryota</taxon>
        <taxon>Metazoa</taxon>
        <taxon>Chordata</taxon>
        <taxon>Craniata</taxon>
        <taxon>Vertebrata</taxon>
        <taxon>Euteleostomi</taxon>
        <taxon>Actinopterygii</taxon>
        <taxon>Neopterygii</taxon>
        <taxon>Teleostei</taxon>
        <taxon>Neoteleostei</taxon>
        <taxon>Acanthomorphata</taxon>
        <taxon>Ovalentaria</taxon>
        <taxon>Pomacentridae</taxon>
        <taxon>Stegastes</taxon>
    </lineage>
</organism>